<evidence type="ECO:0000256" key="3">
    <source>
        <dbReference type="ARBA" id="ARBA00022525"/>
    </source>
</evidence>
<dbReference type="PRINTS" id="PR00365">
    <property type="entry name" value="ENDOTHELIN"/>
</dbReference>
<dbReference type="PROSITE" id="PS00270">
    <property type="entry name" value="ENDOTHELIN"/>
    <property type="match status" value="2"/>
</dbReference>
<dbReference type="OMA" id="KRCECAN"/>
<evidence type="ECO:0000313" key="10">
    <source>
        <dbReference type="Proteomes" id="UP000018467"/>
    </source>
</evidence>
<dbReference type="GeneTree" id="ENSGT00950000183053"/>
<dbReference type="GO" id="GO:0005615">
    <property type="term" value="C:extracellular space"/>
    <property type="evidence" value="ECO:0007669"/>
    <property type="project" value="TreeGrafter"/>
</dbReference>
<dbReference type="InterPro" id="IPR001928">
    <property type="entry name" value="Endothln-like_toxin"/>
</dbReference>
<comment type="similarity">
    <text evidence="2">Belongs to the endothelin/sarafotoxin family.</text>
</comment>
<dbReference type="GO" id="GO:0019229">
    <property type="term" value="P:regulation of vasoconstriction"/>
    <property type="evidence" value="ECO:0007669"/>
    <property type="project" value="InterPro"/>
</dbReference>
<evidence type="ECO:0000256" key="5">
    <source>
        <dbReference type="ARBA" id="ARBA00023322"/>
    </source>
</evidence>
<evidence type="ECO:0000256" key="4">
    <source>
        <dbReference type="ARBA" id="ARBA00022858"/>
    </source>
</evidence>
<keyword evidence="10" id="KW-1185">Reference proteome</keyword>
<evidence type="ECO:0000313" key="9">
    <source>
        <dbReference type="Ensembl" id="ENSAMXP00000036002.1"/>
    </source>
</evidence>
<dbReference type="Proteomes" id="UP000018467">
    <property type="component" value="Unassembled WGS sequence"/>
</dbReference>
<keyword evidence="7" id="KW-0732">Signal</keyword>
<dbReference type="GO" id="GO:0003100">
    <property type="term" value="P:regulation of systemic arterial blood pressure by endothelin"/>
    <property type="evidence" value="ECO:0007669"/>
    <property type="project" value="TreeGrafter"/>
</dbReference>
<reference evidence="10" key="1">
    <citation type="submission" date="2013-03" db="EMBL/GenBank/DDBJ databases">
        <authorList>
            <person name="Jeffery W."/>
            <person name="Warren W."/>
            <person name="Wilson R.K."/>
        </authorList>
    </citation>
    <scope>NUCLEOTIDE SEQUENCE</scope>
    <source>
        <strain evidence="10">female</strain>
    </source>
</reference>
<feature type="signal peptide" evidence="7">
    <location>
        <begin position="1"/>
        <end position="24"/>
    </location>
</feature>
<evidence type="ECO:0000259" key="8">
    <source>
        <dbReference type="SMART" id="SM00272"/>
    </source>
</evidence>
<dbReference type="SMART" id="SM00272">
    <property type="entry name" value="END"/>
    <property type="match status" value="2"/>
</dbReference>
<dbReference type="GO" id="GO:0031708">
    <property type="term" value="F:endothelin B receptor binding"/>
    <property type="evidence" value="ECO:0007669"/>
    <property type="project" value="TreeGrafter"/>
</dbReference>
<comment type="subcellular location">
    <subcellularLocation>
        <location evidence="1">Secreted</location>
    </subcellularLocation>
</comment>
<dbReference type="Ensembl" id="ENSAMXT00000049975.1">
    <property type="protein sequence ID" value="ENSAMXP00000036002.1"/>
    <property type="gene ID" value="ENSAMXG00000040461.1"/>
</dbReference>
<organism evidence="9 10">
    <name type="scientific">Astyanax mexicanus</name>
    <name type="common">Blind cave fish</name>
    <name type="synonym">Astyanax fasciatus mexicanus</name>
    <dbReference type="NCBI Taxonomy" id="7994"/>
    <lineage>
        <taxon>Eukaryota</taxon>
        <taxon>Metazoa</taxon>
        <taxon>Chordata</taxon>
        <taxon>Craniata</taxon>
        <taxon>Vertebrata</taxon>
        <taxon>Euteleostomi</taxon>
        <taxon>Actinopterygii</taxon>
        <taxon>Neopterygii</taxon>
        <taxon>Teleostei</taxon>
        <taxon>Ostariophysi</taxon>
        <taxon>Characiformes</taxon>
        <taxon>Characoidei</taxon>
        <taxon>Acestrorhamphidae</taxon>
        <taxon>Acestrorhamphinae</taxon>
        <taxon>Astyanax</taxon>
    </lineage>
</organism>
<dbReference type="STRING" id="7994.ENSAMXP00000036002"/>
<reference evidence="10" key="2">
    <citation type="journal article" date="2014" name="Nat. Commun.">
        <title>The cavefish genome reveals candidate genes for eye loss.</title>
        <authorList>
            <person name="McGaugh S.E."/>
            <person name="Gross J.B."/>
            <person name="Aken B."/>
            <person name="Blin M."/>
            <person name="Borowsky R."/>
            <person name="Chalopin D."/>
            <person name="Hinaux H."/>
            <person name="Jeffery W.R."/>
            <person name="Keene A."/>
            <person name="Ma L."/>
            <person name="Minx P."/>
            <person name="Murphy D."/>
            <person name="O'Quin K.E."/>
            <person name="Retaux S."/>
            <person name="Rohner N."/>
            <person name="Searle S.M."/>
            <person name="Stahl B.A."/>
            <person name="Tabin C."/>
            <person name="Volff J.N."/>
            <person name="Yoshizawa M."/>
            <person name="Warren W.C."/>
        </authorList>
    </citation>
    <scope>NUCLEOTIDE SEQUENCE [LARGE SCALE GENOMIC DNA]</scope>
    <source>
        <strain evidence="10">female</strain>
    </source>
</reference>
<dbReference type="GO" id="GO:0006874">
    <property type="term" value="P:intracellular calcium ion homeostasis"/>
    <property type="evidence" value="ECO:0007669"/>
    <property type="project" value="TreeGrafter"/>
</dbReference>
<dbReference type="PANTHER" id="PTHR13874">
    <property type="entry name" value="ENDOTHELIN"/>
    <property type="match status" value="1"/>
</dbReference>
<dbReference type="GeneID" id="103047306"/>
<evidence type="ECO:0000256" key="7">
    <source>
        <dbReference type="SAM" id="SignalP"/>
    </source>
</evidence>
<reference evidence="9" key="3">
    <citation type="submission" date="2025-08" db="UniProtKB">
        <authorList>
            <consortium name="Ensembl"/>
        </authorList>
    </citation>
    <scope>IDENTIFICATION</scope>
</reference>
<sequence>MAFSLQTSLLICLTLYVLIEEGFGLPVSQSSEKNGGSSSVAKRVRTKRCSCNNWMDKECIYFCHLDIIWVNTPSKITPYGLGSPLSRRRRSTKRCECANPSDATCSSFCHTSSMDSSMLVVSPLDHDVKKTGKDLLSYFRQVAKSNVIAAEHSSSPKKKPFKTNKSWIS</sequence>
<keyword evidence="3" id="KW-0964">Secreted</keyword>
<evidence type="ECO:0000256" key="1">
    <source>
        <dbReference type="ARBA" id="ARBA00004613"/>
    </source>
</evidence>
<dbReference type="InterPro" id="IPR020475">
    <property type="entry name" value="Endothelin"/>
</dbReference>
<dbReference type="Bgee" id="ENSAMXG00000040461">
    <property type="expression patterns" value="Expressed in heart and 11 other cell types or tissues"/>
</dbReference>
<evidence type="ECO:0000256" key="2">
    <source>
        <dbReference type="ARBA" id="ARBA00010959"/>
    </source>
</evidence>
<dbReference type="CTD" id="1907"/>
<keyword evidence="4" id="KW-0838">Vasoactive</keyword>
<proteinExistence type="inferred from homology"/>
<feature type="chain" id="PRO_5017298253" evidence="7">
    <location>
        <begin position="25"/>
        <end position="169"/>
    </location>
</feature>
<evidence type="ECO:0000256" key="6">
    <source>
        <dbReference type="SAM" id="MobiDB-lite"/>
    </source>
</evidence>
<dbReference type="GO" id="GO:0005179">
    <property type="term" value="F:hormone activity"/>
    <property type="evidence" value="ECO:0007669"/>
    <property type="project" value="TreeGrafter"/>
</dbReference>
<name>A0A3B1J152_ASTMX</name>
<feature type="domain" description="Endothelin-like toxin" evidence="8">
    <location>
        <begin position="94"/>
        <end position="115"/>
    </location>
</feature>
<dbReference type="GO" id="GO:0014826">
    <property type="term" value="P:vein smooth muscle contraction"/>
    <property type="evidence" value="ECO:0007669"/>
    <property type="project" value="TreeGrafter"/>
</dbReference>
<keyword evidence="5" id="KW-0839">Vasoconstrictor</keyword>
<feature type="region of interest" description="Disordered" evidence="6">
    <location>
        <begin position="150"/>
        <end position="169"/>
    </location>
</feature>
<reference evidence="9" key="4">
    <citation type="submission" date="2025-09" db="UniProtKB">
        <authorList>
            <consortium name="Ensembl"/>
        </authorList>
    </citation>
    <scope>IDENTIFICATION</scope>
</reference>
<dbReference type="FunCoup" id="A0A3B1J152">
    <property type="interactions" value="112"/>
</dbReference>
<protein>
    <submittedName>
        <fullName evidence="9">Endothelin 2</fullName>
    </submittedName>
</protein>
<dbReference type="Pfam" id="PF00322">
    <property type="entry name" value="Endothelin"/>
    <property type="match status" value="1"/>
</dbReference>
<dbReference type="InterPro" id="IPR019764">
    <property type="entry name" value="Endothelin_toxin_CS"/>
</dbReference>
<feature type="domain" description="Endothelin-like toxin" evidence="8">
    <location>
        <begin position="48"/>
        <end position="69"/>
    </location>
</feature>
<dbReference type="PANTHER" id="PTHR13874:SF9">
    <property type="entry name" value="ENDOTHELIN-2"/>
    <property type="match status" value="1"/>
</dbReference>
<dbReference type="AlphaFoldDB" id="A0A3B1J152"/>
<dbReference type="KEGG" id="amex:103047306"/>
<accession>A0A3B1J152</accession>
<dbReference type="InParanoid" id="A0A3B1J152"/>